<organism evidence="6 7">
    <name type="scientific">Mya arenaria</name>
    <name type="common">Soft-shell clam</name>
    <dbReference type="NCBI Taxonomy" id="6604"/>
    <lineage>
        <taxon>Eukaryota</taxon>
        <taxon>Metazoa</taxon>
        <taxon>Spiralia</taxon>
        <taxon>Lophotrochozoa</taxon>
        <taxon>Mollusca</taxon>
        <taxon>Bivalvia</taxon>
        <taxon>Autobranchia</taxon>
        <taxon>Heteroconchia</taxon>
        <taxon>Euheterodonta</taxon>
        <taxon>Imparidentia</taxon>
        <taxon>Neoheterodontei</taxon>
        <taxon>Myida</taxon>
        <taxon>Myoidea</taxon>
        <taxon>Myidae</taxon>
        <taxon>Mya</taxon>
    </lineage>
</organism>
<comment type="similarity">
    <text evidence="2">Belongs to the ATP12 family.</text>
</comment>
<dbReference type="InterPro" id="IPR011419">
    <property type="entry name" value="ATP12_ATP_synth-F1-assembly"/>
</dbReference>
<dbReference type="Gene3D" id="1.10.3580.10">
    <property type="entry name" value="ATP12 ATPase"/>
    <property type="match status" value="1"/>
</dbReference>
<evidence type="ECO:0000256" key="4">
    <source>
        <dbReference type="ARBA" id="ARBA00023128"/>
    </source>
</evidence>
<dbReference type="PANTHER" id="PTHR21013">
    <property type="entry name" value="ATP SYNTHASE MITOCHONDRIAL F1 COMPLEX ASSEMBLY FACTOR 2/ATP12 PROTEIN, MITOCHONDRIAL PRECURSOR"/>
    <property type="match status" value="1"/>
</dbReference>
<evidence type="ECO:0000313" key="7">
    <source>
        <dbReference type="Proteomes" id="UP001164746"/>
    </source>
</evidence>
<keyword evidence="7" id="KW-1185">Reference proteome</keyword>
<evidence type="ECO:0000256" key="5">
    <source>
        <dbReference type="ARBA" id="ARBA00023186"/>
    </source>
</evidence>
<name>A0ABY7DKD1_MYAAR</name>
<evidence type="ECO:0000313" key="6">
    <source>
        <dbReference type="EMBL" id="WAQ97653.1"/>
    </source>
</evidence>
<sequence>MAAPLGRFSVNFLSNHIVSGSILRYTCPIVNIFKRFNSRETKKFFKNATITQSDGWYEVNLDQRKLRTPNGNLFRVPNEALALAVATEWNAQKKFINRNIMHLTSLCNTAVDNPMHLTRGVLIKSILHFMETDTVSFFIKEPPELYKMQKDHWGSLIEMVEERYDIEVPVMEELAAIPDLNPATAEKLAKFLQSQSDWALFGYNYAVETIKSLVLTLGLMDKMITVERCVKLSRLEVDFQIERWGNVEWYHDIDLYDLQSRMSAAALFVHWSNETVKIKRKSMLSSTSSSSYVPLFSFIVAGS</sequence>
<accession>A0ABY7DKD1</accession>
<keyword evidence="3" id="KW-0809">Transit peptide</keyword>
<protein>
    <submittedName>
        <fullName evidence="6">ATPF2-like protein</fullName>
    </submittedName>
</protein>
<dbReference type="Proteomes" id="UP001164746">
    <property type="component" value="Chromosome 2"/>
</dbReference>
<evidence type="ECO:0000256" key="1">
    <source>
        <dbReference type="ARBA" id="ARBA00004173"/>
    </source>
</evidence>
<evidence type="ECO:0000256" key="2">
    <source>
        <dbReference type="ARBA" id="ARBA00008231"/>
    </source>
</evidence>
<dbReference type="SUPFAM" id="SSF160909">
    <property type="entry name" value="ATP12-like"/>
    <property type="match status" value="1"/>
</dbReference>
<keyword evidence="4" id="KW-0496">Mitochondrion</keyword>
<comment type="subcellular location">
    <subcellularLocation>
        <location evidence="1">Mitochondrion</location>
    </subcellularLocation>
</comment>
<dbReference type="EMBL" id="CP111013">
    <property type="protein sequence ID" value="WAQ97653.1"/>
    <property type="molecule type" value="Genomic_DNA"/>
</dbReference>
<dbReference type="PANTHER" id="PTHR21013:SF10">
    <property type="entry name" value="ATP SYNTHASE MITOCHONDRIAL F1 COMPLEX ASSEMBLY FACTOR 2"/>
    <property type="match status" value="1"/>
</dbReference>
<dbReference type="Gene3D" id="3.30.2180.10">
    <property type="entry name" value="ATP12-like"/>
    <property type="match status" value="1"/>
</dbReference>
<proteinExistence type="inferred from homology"/>
<dbReference type="InterPro" id="IPR023335">
    <property type="entry name" value="ATP12_ortho_dom_sf"/>
</dbReference>
<dbReference type="Pfam" id="PF07542">
    <property type="entry name" value="ATP12"/>
    <property type="match status" value="1"/>
</dbReference>
<keyword evidence="5" id="KW-0143">Chaperone</keyword>
<reference evidence="6" key="1">
    <citation type="submission" date="2022-11" db="EMBL/GenBank/DDBJ databases">
        <title>Centuries of genome instability and evolution in soft-shell clam transmissible cancer (bioRxiv).</title>
        <authorList>
            <person name="Hart S.F.M."/>
            <person name="Yonemitsu M.A."/>
            <person name="Giersch R.M."/>
            <person name="Beal B.F."/>
            <person name="Arriagada G."/>
            <person name="Davis B.W."/>
            <person name="Ostrander E.A."/>
            <person name="Goff S.P."/>
            <person name="Metzger M.J."/>
        </authorList>
    </citation>
    <scope>NUCLEOTIDE SEQUENCE</scope>
    <source>
        <strain evidence="6">MELC-2E11</strain>
        <tissue evidence="6">Siphon/mantle</tissue>
    </source>
</reference>
<gene>
    <name evidence="6" type="ORF">MAR_030343</name>
</gene>
<dbReference type="InterPro" id="IPR042272">
    <property type="entry name" value="ATP12_ATP_synth-F1-assembly_N"/>
</dbReference>
<evidence type="ECO:0000256" key="3">
    <source>
        <dbReference type="ARBA" id="ARBA00022946"/>
    </source>
</evidence>